<dbReference type="Proteomes" id="UP000005064">
    <property type="component" value="Unassembled WGS sequence"/>
</dbReference>
<feature type="compositionally biased region" description="Basic and acidic residues" evidence="1">
    <location>
        <begin position="26"/>
        <end position="42"/>
    </location>
</feature>
<dbReference type="PROSITE" id="PS50072">
    <property type="entry name" value="CSA_PPIASE_2"/>
    <property type="match status" value="1"/>
</dbReference>
<dbReference type="InterPro" id="IPR029000">
    <property type="entry name" value="Cyclophilin-like_dom_sf"/>
</dbReference>
<dbReference type="Gene3D" id="2.40.100.10">
    <property type="entry name" value="Cyclophilin-like"/>
    <property type="match status" value="1"/>
</dbReference>
<dbReference type="AlphaFoldDB" id="H0JME4"/>
<accession>H0JME4</accession>
<comment type="caution">
    <text evidence="3">The sequence shown here is derived from an EMBL/GenBank/DDBJ whole genome shotgun (WGS) entry which is preliminary data.</text>
</comment>
<organism evidence="3 4">
    <name type="scientific">Rhodococcus pyridinivorans AK37</name>
    <dbReference type="NCBI Taxonomy" id="1114960"/>
    <lineage>
        <taxon>Bacteria</taxon>
        <taxon>Bacillati</taxon>
        <taxon>Actinomycetota</taxon>
        <taxon>Actinomycetes</taxon>
        <taxon>Mycobacteriales</taxon>
        <taxon>Nocardiaceae</taxon>
        <taxon>Rhodococcus</taxon>
    </lineage>
</organism>
<evidence type="ECO:0000313" key="3">
    <source>
        <dbReference type="EMBL" id="EHK85602.1"/>
    </source>
</evidence>
<evidence type="ECO:0000256" key="1">
    <source>
        <dbReference type="SAM" id="MobiDB-lite"/>
    </source>
</evidence>
<feature type="compositionally biased region" description="Basic and acidic residues" evidence="1">
    <location>
        <begin position="52"/>
        <end position="62"/>
    </location>
</feature>
<dbReference type="SUPFAM" id="SSF50891">
    <property type="entry name" value="Cyclophilin-like"/>
    <property type="match status" value="1"/>
</dbReference>
<dbReference type="InterPro" id="IPR002130">
    <property type="entry name" value="Cyclophilin-type_PPIase_dom"/>
</dbReference>
<evidence type="ECO:0000259" key="2">
    <source>
        <dbReference type="PROSITE" id="PS50072"/>
    </source>
</evidence>
<proteinExistence type="predicted"/>
<sequence length="180" mass="20903">MAPWWGDFTASDSNGHAPHEPRRHRDCAFRQPRAEDRREPRRPGSGHQGVQDPERQGRDQRSVLRRRGLPPRHRRLHDPGWRPHRHRPRRPGLPVRRRVPPRAAVRPRLPARDGERRPGHQRLAVLHHRRPTPHLNRRHTIFGEVVDAESKKVVDAIATTATDRADRPVDDVVINSITIS</sequence>
<evidence type="ECO:0000313" key="4">
    <source>
        <dbReference type="Proteomes" id="UP000005064"/>
    </source>
</evidence>
<reference evidence="3 4" key="1">
    <citation type="submission" date="2011-12" db="EMBL/GenBank/DDBJ databases">
        <authorList>
            <person name="Kriszt B."/>
            <person name="Tancsics A."/>
            <person name="Cserhati M."/>
            <person name="Toth A."/>
            <person name="Nagy I."/>
            <person name="Horvath B."/>
            <person name="Tamura T."/>
            <person name="Kukolya J."/>
            <person name="Szoboszlay S."/>
        </authorList>
    </citation>
    <scope>NUCLEOTIDE SEQUENCE [LARGE SCALE GENOMIC DNA]</scope>
    <source>
        <strain evidence="3 4">AK37</strain>
    </source>
</reference>
<dbReference type="GO" id="GO:0003755">
    <property type="term" value="F:peptidyl-prolyl cis-trans isomerase activity"/>
    <property type="evidence" value="ECO:0007669"/>
    <property type="project" value="InterPro"/>
</dbReference>
<feature type="domain" description="PPIase cyclophilin-type" evidence="2">
    <location>
        <begin position="111"/>
        <end position="179"/>
    </location>
</feature>
<gene>
    <name evidence="3" type="ORF">AK37_04708</name>
</gene>
<feature type="region of interest" description="Disordered" evidence="1">
    <location>
        <begin position="1"/>
        <end position="119"/>
    </location>
</feature>
<feature type="compositionally biased region" description="Basic residues" evidence="1">
    <location>
        <begin position="63"/>
        <end position="100"/>
    </location>
</feature>
<keyword evidence="3" id="KW-0413">Isomerase</keyword>
<dbReference type="Pfam" id="PF00160">
    <property type="entry name" value="Pro_isomerase"/>
    <property type="match status" value="1"/>
</dbReference>
<protein>
    <submittedName>
        <fullName evidence="3">Peptidyl prolyl isomerase</fullName>
    </submittedName>
</protein>
<dbReference type="EMBL" id="AHBW01000030">
    <property type="protein sequence ID" value="EHK85602.1"/>
    <property type="molecule type" value="Genomic_DNA"/>
</dbReference>
<name>H0JME4_9NOCA</name>